<sequence>MSITYGLFQKCYSWNNKCVRFPDPKAGDCDADGTKFCDLWQLARIGMVLAAVHGVTIFVYTLATLFSRPLVQRRRWGKTVMGLIIHMGMAGLTLGVVGHLFNSADRFRVGTGLGASYITTLVAVILDTFAALILTTAVLNSPPEYQPIMY</sequence>
<name>A0A9W8AQX7_9FUNG</name>
<keyword evidence="1" id="KW-0812">Transmembrane</keyword>
<feature type="transmembrane region" description="Helical" evidence="1">
    <location>
        <begin position="79"/>
        <end position="101"/>
    </location>
</feature>
<accession>A0A9W8AQX7</accession>
<dbReference type="EMBL" id="JANBPY010000911">
    <property type="protein sequence ID" value="KAJ1962810.1"/>
    <property type="molecule type" value="Genomic_DNA"/>
</dbReference>
<evidence type="ECO:0000313" key="2">
    <source>
        <dbReference type="EMBL" id="KAJ1962810.1"/>
    </source>
</evidence>
<gene>
    <name evidence="2" type="ORF">IWQ62_003411</name>
</gene>
<proteinExistence type="predicted"/>
<feature type="transmembrane region" description="Helical" evidence="1">
    <location>
        <begin position="45"/>
        <end position="67"/>
    </location>
</feature>
<dbReference type="Proteomes" id="UP001150925">
    <property type="component" value="Unassembled WGS sequence"/>
</dbReference>
<keyword evidence="1" id="KW-0472">Membrane</keyword>
<dbReference type="OrthoDB" id="61370at2759"/>
<feature type="transmembrane region" description="Helical" evidence="1">
    <location>
        <begin position="113"/>
        <end position="139"/>
    </location>
</feature>
<comment type="caution">
    <text evidence="2">The sequence shown here is derived from an EMBL/GenBank/DDBJ whole genome shotgun (WGS) entry which is preliminary data.</text>
</comment>
<keyword evidence="1" id="KW-1133">Transmembrane helix</keyword>
<reference evidence="2" key="1">
    <citation type="submission" date="2022-07" db="EMBL/GenBank/DDBJ databases">
        <title>Phylogenomic reconstructions and comparative analyses of Kickxellomycotina fungi.</title>
        <authorList>
            <person name="Reynolds N.K."/>
            <person name="Stajich J.E."/>
            <person name="Barry K."/>
            <person name="Grigoriev I.V."/>
            <person name="Crous P."/>
            <person name="Smith M.E."/>
        </authorList>
    </citation>
    <scope>NUCLEOTIDE SEQUENCE</scope>
    <source>
        <strain evidence="2">RSA 1196</strain>
    </source>
</reference>
<organism evidence="2 3">
    <name type="scientific">Dispira parvispora</name>
    <dbReference type="NCBI Taxonomy" id="1520584"/>
    <lineage>
        <taxon>Eukaryota</taxon>
        <taxon>Fungi</taxon>
        <taxon>Fungi incertae sedis</taxon>
        <taxon>Zoopagomycota</taxon>
        <taxon>Kickxellomycotina</taxon>
        <taxon>Dimargaritomycetes</taxon>
        <taxon>Dimargaritales</taxon>
        <taxon>Dimargaritaceae</taxon>
        <taxon>Dispira</taxon>
    </lineage>
</organism>
<evidence type="ECO:0000256" key="1">
    <source>
        <dbReference type="SAM" id="Phobius"/>
    </source>
</evidence>
<keyword evidence="3" id="KW-1185">Reference proteome</keyword>
<dbReference type="AlphaFoldDB" id="A0A9W8AQX7"/>
<protein>
    <submittedName>
        <fullName evidence="2">Uncharacterized protein</fullName>
    </submittedName>
</protein>
<evidence type="ECO:0000313" key="3">
    <source>
        <dbReference type="Proteomes" id="UP001150925"/>
    </source>
</evidence>